<accession>A0A5Q2RL29</accession>
<evidence type="ECO:0000256" key="2">
    <source>
        <dbReference type="ARBA" id="ARBA00022723"/>
    </source>
</evidence>
<dbReference type="Gene3D" id="3.10.20.30">
    <property type="match status" value="1"/>
</dbReference>
<feature type="region of interest" description="Disordered" evidence="5">
    <location>
        <begin position="222"/>
        <end position="242"/>
    </location>
</feature>
<dbReference type="InterPro" id="IPR036884">
    <property type="entry name" value="2Fe-2S-bd_dom_sf"/>
</dbReference>
<keyword evidence="1" id="KW-0001">2Fe-2S</keyword>
<dbReference type="InterPro" id="IPR036010">
    <property type="entry name" value="2Fe-2S_ferredoxin-like_sf"/>
</dbReference>
<keyword evidence="4" id="KW-0411">Iron-sulfur</keyword>
<dbReference type="PANTHER" id="PTHR44379:SF8">
    <property type="entry name" value="XANTHINE DEHYDROGENASE IRON-SULFUR-BINDING SUBUNIT XDHC-RELATED"/>
    <property type="match status" value="1"/>
</dbReference>
<sequence length="519" mass="54342">MIQFEVDGRQVEVPDDGASLLEVLRDRLGIHSPKDGCSPQGQCGCCTVLVDGQPRVACVTPARRVTGRTITTLDGMDAERRERWGEAFCATGGSQCGFCTPGIIVRLDGLHRAKPDAGVPEVERALQAHLCRCTGWRTILDAWDVATGRPSVAADVLRHERDLDDAARRAEIEGHGPQRVAPDVAVGAGGFAADTAPAGALVAVPRPEGGWAVGETLSEARAASGKVQGRRTTVTPEPPLELPPGEWAVTLRTSWVEPAYLETDASWCEPGGEPASPLANGGAFGGKVDSLVRAAARQLADEHGRPVVVHLSREDAVRLGPKRPPIAAGVRADGSGVVRVVRTPGIAERIRAVLPDVEVEEVDVAGPATSVDLRAAGWAEAWALRAALADGPVEVTTPDGAVASAEVVDGRLAVRVRCGQVLDDVVLRSYCVGAAHMALSWVTSEGLVVDGEGTIHDLTIRSFGVLRAVDTPPIEVEIEASDGPAVNGSDAVFAAVAGAVWCAQGRPEVWPTGQTVRQP</sequence>
<dbReference type="KEGG" id="atq:GH723_16330"/>
<dbReference type="SUPFAM" id="SSF54292">
    <property type="entry name" value="2Fe-2S ferredoxin-like"/>
    <property type="match status" value="1"/>
</dbReference>
<reference evidence="7 8" key="1">
    <citation type="submission" date="2019-11" db="EMBL/GenBank/DDBJ databases">
        <authorList>
            <person name="He Y."/>
        </authorList>
    </citation>
    <scope>NUCLEOTIDE SEQUENCE [LARGE SCALE GENOMIC DNA]</scope>
    <source>
        <strain evidence="7 8">SCSIO 58843</strain>
    </source>
</reference>
<keyword evidence="8" id="KW-1185">Reference proteome</keyword>
<proteinExistence type="predicted"/>
<dbReference type="RefSeq" id="WP_153760647.1">
    <property type="nucleotide sequence ID" value="NZ_CP045851.1"/>
</dbReference>
<dbReference type="InterPro" id="IPR037165">
    <property type="entry name" value="AldOxase/xan_DH_Mopterin-bd_sf"/>
</dbReference>
<dbReference type="InterPro" id="IPR051452">
    <property type="entry name" value="Diverse_Oxidoreductases"/>
</dbReference>
<dbReference type="CDD" id="cd00207">
    <property type="entry name" value="fer2"/>
    <property type="match status" value="1"/>
</dbReference>
<dbReference type="Gene3D" id="1.10.150.120">
    <property type="entry name" value="[2Fe-2S]-binding domain"/>
    <property type="match status" value="1"/>
</dbReference>
<dbReference type="Pfam" id="PF00111">
    <property type="entry name" value="Fer2"/>
    <property type="match status" value="1"/>
</dbReference>
<dbReference type="Gene3D" id="3.30.365.10">
    <property type="entry name" value="Aldehyde oxidase/xanthine dehydrogenase, molybdopterin binding domain"/>
    <property type="match status" value="3"/>
</dbReference>
<name>A0A5Q2RL29_9ACTN</name>
<feature type="domain" description="2Fe-2S ferredoxin-type" evidence="6">
    <location>
        <begin position="1"/>
        <end position="76"/>
    </location>
</feature>
<dbReference type="SUPFAM" id="SSF47741">
    <property type="entry name" value="CO dehydrogenase ISP C-domain like"/>
    <property type="match status" value="1"/>
</dbReference>
<dbReference type="InterPro" id="IPR001041">
    <property type="entry name" value="2Fe-2S_ferredoxin-type"/>
</dbReference>
<dbReference type="InterPro" id="IPR012675">
    <property type="entry name" value="Beta-grasp_dom_sf"/>
</dbReference>
<evidence type="ECO:0000256" key="4">
    <source>
        <dbReference type="ARBA" id="ARBA00023014"/>
    </source>
</evidence>
<organism evidence="7 8">
    <name type="scientific">Actinomarinicola tropica</name>
    <dbReference type="NCBI Taxonomy" id="2789776"/>
    <lineage>
        <taxon>Bacteria</taxon>
        <taxon>Bacillati</taxon>
        <taxon>Actinomycetota</taxon>
        <taxon>Acidimicrobiia</taxon>
        <taxon>Acidimicrobiales</taxon>
        <taxon>Iamiaceae</taxon>
        <taxon>Actinomarinicola</taxon>
    </lineage>
</organism>
<dbReference type="Pfam" id="PF01799">
    <property type="entry name" value="Fer2_2"/>
    <property type="match status" value="1"/>
</dbReference>
<evidence type="ECO:0000256" key="1">
    <source>
        <dbReference type="ARBA" id="ARBA00022714"/>
    </source>
</evidence>
<dbReference type="GO" id="GO:0046872">
    <property type="term" value="F:metal ion binding"/>
    <property type="evidence" value="ECO:0007669"/>
    <property type="project" value="UniProtKB-KW"/>
</dbReference>
<dbReference type="Proteomes" id="UP000334019">
    <property type="component" value="Chromosome"/>
</dbReference>
<dbReference type="AlphaFoldDB" id="A0A5Q2RL29"/>
<evidence type="ECO:0000256" key="5">
    <source>
        <dbReference type="SAM" id="MobiDB-lite"/>
    </source>
</evidence>
<dbReference type="EMBL" id="CP045851">
    <property type="protein sequence ID" value="QGG96543.1"/>
    <property type="molecule type" value="Genomic_DNA"/>
</dbReference>
<keyword evidence="3" id="KW-0408">Iron</keyword>
<dbReference type="GO" id="GO:0016491">
    <property type="term" value="F:oxidoreductase activity"/>
    <property type="evidence" value="ECO:0007669"/>
    <property type="project" value="InterPro"/>
</dbReference>
<gene>
    <name evidence="7" type="ORF">GH723_16330</name>
</gene>
<dbReference type="PANTHER" id="PTHR44379">
    <property type="entry name" value="OXIDOREDUCTASE WITH IRON-SULFUR SUBUNIT"/>
    <property type="match status" value="1"/>
</dbReference>
<evidence type="ECO:0000259" key="6">
    <source>
        <dbReference type="PROSITE" id="PS51085"/>
    </source>
</evidence>
<protein>
    <submittedName>
        <fullName evidence="7">2Fe-2S iron-sulfur cluster binding domain-containing protein</fullName>
    </submittedName>
</protein>
<evidence type="ECO:0000256" key="3">
    <source>
        <dbReference type="ARBA" id="ARBA00023004"/>
    </source>
</evidence>
<dbReference type="SUPFAM" id="SSF56003">
    <property type="entry name" value="Molybdenum cofactor-binding domain"/>
    <property type="match status" value="1"/>
</dbReference>
<evidence type="ECO:0000313" key="7">
    <source>
        <dbReference type="EMBL" id="QGG96543.1"/>
    </source>
</evidence>
<dbReference type="InterPro" id="IPR002888">
    <property type="entry name" value="2Fe-2S-bd"/>
</dbReference>
<keyword evidence="2" id="KW-0479">Metal-binding</keyword>
<evidence type="ECO:0000313" key="8">
    <source>
        <dbReference type="Proteomes" id="UP000334019"/>
    </source>
</evidence>
<dbReference type="GO" id="GO:0051537">
    <property type="term" value="F:2 iron, 2 sulfur cluster binding"/>
    <property type="evidence" value="ECO:0007669"/>
    <property type="project" value="UniProtKB-KW"/>
</dbReference>
<dbReference type="PROSITE" id="PS51085">
    <property type="entry name" value="2FE2S_FER_2"/>
    <property type="match status" value="1"/>
</dbReference>